<dbReference type="SUPFAM" id="SSF51126">
    <property type="entry name" value="Pectin lyase-like"/>
    <property type="match status" value="1"/>
</dbReference>
<comment type="subcellular location">
    <subcellularLocation>
        <location evidence="1">Secreted</location>
        <location evidence="1">Cell wall</location>
    </subcellularLocation>
</comment>
<dbReference type="GO" id="GO:0071555">
    <property type="term" value="P:cell wall organization"/>
    <property type="evidence" value="ECO:0007669"/>
    <property type="project" value="UniProtKB-KW"/>
</dbReference>
<sequence length="111" mass="12091">FEDIILNNVGNPILIDQEYCPWNQCNLKVPSRIKLSNISFKKIRGTSSTQQAVRLVCSRGLPCDRVELADIDITYKGAGGRATSECTNVKPRISGKQNPPACSSPAKRTGA</sequence>
<dbReference type="InterPro" id="IPR011050">
    <property type="entry name" value="Pectin_lyase_fold/virulence"/>
</dbReference>
<dbReference type="PANTHER" id="PTHR31375">
    <property type="match status" value="1"/>
</dbReference>
<reference evidence="11" key="1">
    <citation type="submission" date="2025-08" db="UniProtKB">
        <authorList>
            <consortium name="RefSeq"/>
        </authorList>
    </citation>
    <scope>IDENTIFICATION</scope>
    <source>
        <tissue evidence="11">Leaf</tissue>
    </source>
</reference>
<dbReference type="Gene3D" id="2.160.20.10">
    <property type="entry name" value="Single-stranded right-handed beta-helix, Pectin lyase-like"/>
    <property type="match status" value="1"/>
</dbReference>
<name>A0A6J1BM04_9ROSI</name>
<evidence type="ECO:0000313" key="10">
    <source>
        <dbReference type="Proteomes" id="UP000504621"/>
    </source>
</evidence>
<feature type="non-terminal residue" evidence="11">
    <location>
        <position position="1"/>
    </location>
</feature>
<evidence type="ECO:0000313" key="11">
    <source>
        <dbReference type="RefSeq" id="XP_021300501.1"/>
    </source>
</evidence>
<keyword evidence="4" id="KW-0964">Secreted</keyword>
<proteinExistence type="inferred from homology"/>
<evidence type="ECO:0000256" key="6">
    <source>
        <dbReference type="ARBA" id="ARBA00023295"/>
    </source>
</evidence>
<evidence type="ECO:0000256" key="1">
    <source>
        <dbReference type="ARBA" id="ARBA00004191"/>
    </source>
</evidence>
<dbReference type="OrthoDB" id="187139at2759"/>
<feature type="region of interest" description="Disordered" evidence="9">
    <location>
        <begin position="89"/>
        <end position="111"/>
    </location>
</feature>
<evidence type="ECO:0000256" key="8">
    <source>
        <dbReference type="RuleBase" id="RU361169"/>
    </source>
</evidence>
<evidence type="ECO:0000256" key="7">
    <source>
        <dbReference type="ARBA" id="ARBA00023316"/>
    </source>
</evidence>
<dbReference type="InterPro" id="IPR012334">
    <property type="entry name" value="Pectin_lyas_fold"/>
</dbReference>
<accession>A0A6J1BM04</accession>
<dbReference type="GO" id="GO:0005975">
    <property type="term" value="P:carbohydrate metabolic process"/>
    <property type="evidence" value="ECO:0007669"/>
    <property type="project" value="InterPro"/>
</dbReference>
<dbReference type="Pfam" id="PF00295">
    <property type="entry name" value="Glyco_hydro_28"/>
    <property type="match status" value="1"/>
</dbReference>
<dbReference type="GeneID" id="110428903"/>
<dbReference type="GO" id="GO:0004650">
    <property type="term" value="F:polygalacturonase activity"/>
    <property type="evidence" value="ECO:0007669"/>
    <property type="project" value="InterPro"/>
</dbReference>
<evidence type="ECO:0000256" key="3">
    <source>
        <dbReference type="ARBA" id="ARBA00022512"/>
    </source>
</evidence>
<keyword evidence="10" id="KW-1185">Reference proteome</keyword>
<gene>
    <name evidence="11" type="primary">LOC110428903</name>
</gene>
<keyword evidence="5 8" id="KW-0378">Hydrolase</keyword>
<protein>
    <submittedName>
        <fullName evidence="11">Exopolygalacturonase-like</fullName>
    </submittedName>
</protein>
<organism evidence="10 11">
    <name type="scientific">Herrania umbratica</name>
    <dbReference type="NCBI Taxonomy" id="108875"/>
    <lineage>
        <taxon>Eukaryota</taxon>
        <taxon>Viridiplantae</taxon>
        <taxon>Streptophyta</taxon>
        <taxon>Embryophyta</taxon>
        <taxon>Tracheophyta</taxon>
        <taxon>Spermatophyta</taxon>
        <taxon>Magnoliopsida</taxon>
        <taxon>eudicotyledons</taxon>
        <taxon>Gunneridae</taxon>
        <taxon>Pentapetalae</taxon>
        <taxon>rosids</taxon>
        <taxon>malvids</taxon>
        <taxon>Malvales</taxon>
        <taxon>Malvaceae</taxon>
        <taxon>Byttnerioideae</taxon>
        <taxon>Herrania</taxon>
    </lineage>
</organism>
<evidence type="ECO:0000256" key="2">
    <source>
        <dbReference type="ARBA" id="ARBA00008834"/>
    </source>
</evidence>
<evidence type="ECO:0000256" key="5">
    <source>
        <dbReference type="ARBA" id="ARBA00022801"/>
    </source>
</evidence>
<keyword evidence="6 8" id="KW-0326">Glycosidase</keyword>
<comment type="similarity">
    <text evidence="2 8">Belongs to the glycosyl hydrolase 28 family.</text>
</comment>
<keyword evidence="7" id="KW-0961">Cell wall biogenesis/degradation</keyword>
<evidence type="ECO:0000256" key="4">
    <source>
        <dbReference type="ARBA" id="ARBA00022525"/>
    </source>
</evidence>
<evidence type="ECO:0000256" key="9">
    <source>
        <dbReference type="SAM" id="MobiDB-lite"/>
    </source>
</evidence>
<dbReference type="AlphaFoldDB" id="A0A6J1BM04"/>
<dbReference type="Proteomes" id="UP000504621">
    <property type="component" value="Unplaced"/>
</dbReference>
<dbReference type="InterPro" id="IPR000743">
    <property type="entry name" value="Glyco_hydro_28"/>
</dbReference>
<keyword evidence="3" id="KW-0134">Cell wall</keyword>
<dbReference type="RefSeq" id="XP_021300501.1">
    <property type="nucleotide sequence ID" value="XM_021444826.1"/>
</dbReference>